<reference evidence="5 6" key="1">
    <citation type="submission" date="2017-12" db="EMBL/GenBank/DDBJ databases">
        <title>Sequencing, de novo assembly and annotation of complete genome of a new Thraustochytrid species, strain FCC1311.</title>
        <authorList>
            <person name="Sedici K."/>
            <person name="Godart F."/>
            <person name="Aiese Cigliano R."/>
            <person name="Sanseverino W."/>
            <person name="Barakat M."/>
            <person name="Ortet P."/>
            <person name="Marechal E."/>
            <person name="Cagnac O."/>
            <person name="Amato A."/>
        </authorList>
    </citation>
    <scope>NUCLEOTIDE SEQUENCE [LARGE SCALE GENOMIC DNA]</scope>
</reference>
<feature type="region of interest" description="Disordered" evidence="3">
    <location>
        <begin position="1800"/>
        <end position="1842"/>
    </location>
</feature>
<dbReference type="SUPFAM" id="SSF50985">
    <property type="entry name" value="RCC1/BLIP-II"/>
    <property type="match status" value="3"/>
</dbReference>
<dbReference type="InterPro" id="IPR058923">
    <property type="entry name" value="RCC1-like_dom"/>
</dbReference>
<dbReference type="Pfam" id="PF00415">
    <property type="entry name" value="RCC1"/>
    <property type="match status" value="1"/>
</dbReference>
<evidence type="ECO:0000256" key="1">
    <source>
        <dbReference type="ARBA" id="ARBA00022737"/>
    </source>
</evidence>
<feature type="region of interest" description="Disordered" evidence="3">
    <location>
        <begin position="1879"/>
        <end position="1923"/>
    </location>
</feature>
<dbReference type="Gene3D" id="2.130.10.30">
    <property type="entry name" value="Regulator of chromosome condensation 1/beta-lactamase-inhibitor protein II"/>
    <property type="match status" value="4"/>
</dbReference>
<dbReference type="InParanoid" id="A0A2R5GXJ2"/>
<feature type="repeat" description="RCC1" evidence="2">
    <location>
        <begin position="502"/>
        <end position="555"/>
    </location>
</feature>
<dbReference type="PROSITE" id="PS50018">
    <property type="entry name" value="RAS_GTPASE_ACTIV_2"/>
    <property type="match status" value="1"/>
</dbReference>
<dbReference type="Pfam" id="PF00616">
    <property type="entry name" value="RasGAP"/>
    <property type="match status" value="1"/>
</dbReference>
<evidence type="ECO:0000313" key="5">
    <source>
        <dbReference type="EMBL" id="GBG32684.1"/>
    </source>
</evidence>
<dbReference type="PANTHER" id="PTHR22870:SF408">
    <property type="entry name" value="OS09G0560450 PROTEIN"/>
    <property type="match status" value="1"/>
</dbReference>
<feature type="repeat" description="RCC1" evidence="2">
    <location>
        <begin position="30"/>
        <end position="93"/>
    </location>
</feature>
<dbReference type="Proteomes" id="UP000241890">
    <property type="component" value="Unassembled WGS sequence"/>
</dbReference>
<feature type="repeat" description="RCC1" evidence="2">
    <location>
        <begin position="556"/>
        <end position="607"/>
    </location>
</feature>
<feature type="domain" description="Ras-GAP" evidence="4">
    <location>
        <begin position="1308"/>
        <end position="1468"/>
    </location>
</feature>
<dbReference type="OrthoDB" id="8068875at2759"/>
<evidence type="ECO:0000256" key="2">
    <source>
        <dbReference type="PROSITE-ProRule" id="PRU00235"/>
    </source>
</evidence>
<evidence type="ECO:0000313" key="6">
    <source>
        <dbReference type="Proteomes" id="UP000241890"/>
    </source>
</evidence>
<dbReference type="PRINTS" id="PR00633">
    <property type="entry name" value="RCCNDNSATION"/>
</dbReference>
<feature type="compositionally biased region" description="Gly residues" evidence="3">
    <location>
        <begin position="1879"/>
        <end position="1891"/>
    </location>
</feature>
<dbReference type="InterPro" id="IPR000408">
    <property type="entry name" value="Reg_chr_condens"/>
</dbReference>
<dbReference type="PROSITE" id="PS50012">
    <property type="entry name" value="RCC1_3"/>
    <property type="match status" value="13"/>
</dbReference>
<keyword evidence="5" id="KW-0808">Transferase</keyword>
<feature type="compositionally biased region" description="Polar residues" evidence="3">
    <location>
        <begin position="1805"/>
        <end position="1815"/>
    </location>
</feature>
<name>A0A2R5GXJ2_9STRA</name>
<dbReference type="GO" id="GO:0016301">
    <property type="term" value="F:kinase activity"/>
    <property type="evidence" value="ECO:0007669"/>
    <property type="project" value="UniProtKB-KW"/>
</dbReference>
<dbReference type="EMBL" id="BEYU01000127">
    <property type="protein sequence ID" value="GBG32684.1"/>
    <property type="molecule type" value="Genomic_DNA"/>
</dbReference>
<feature type="repeat" description="RCC1" evidence="2">
    <location>
        <begin position="159"/>
        <end position="210"/>
    </location>
</feature>
<protein>
    <submittedName>
        <fullName evidence="5">Serine/threonine-protein kinase Nek8</fullName>
    </submittedName>
</protein>
<keyword evidence="6" id="KW-1185">Reference proteome</keyword>
<feature type="repeat" description="RCC1" evidence="2">
    <location>
        <begin position="721"/>
        <end position="773"/>
    </location>
</feature>
<feature type="repeat" description="RCC1" evidence="2">
    <location>
        <begin position="211"/>
        <end position="262"/>
    </location>
</feature>
<dbReference type="Pfam" id="PF13540">
    <property type="entry name" value="RCC1_2"/>
    <property type="match status" value="1"/>
</dbReference>
<dbReference type="Pfam" id="PF25390">
    <property type="entry name" value="WD40_RLD"/>
    <property type="match status" value="2"/>
</dbReference>
<dbReference type="PROSITE" id="PS00626">
    <property type="entry name" value="RCC1_2"/>
    <property type="match status" value="6"/>
</dbReference>
<feature type="repeat" description="RCC1" evidence="2">
    <location>
        <begin position="844"/>
        <end position="908"/>
    </location>
</feature>
<comment type="caution">
    <text evidence="5">The sequence shown here is derived from an EMBL/GenBank/DDBJ whole genome shotgun (WGS) entry which is preliminary data.</text>
</comment>
<feature type="repeat" description="RCC1" evidence="2">
    <location>
        <begin position="263"/>
        <end position="314"/>
    </location>
</feature>
<proteinExistence type="predicted"/>
<feature type="repeat" description="RCC1" evidence="2">
    <location>
        <begin position="774"/>
        <end position="843"/>
    </location>
</feature>
<organism evidence="5 6">
    <name type="scientific">Hondaea fermentalgiana</name>
    <dbReference type="NCBI Taxonomy" id="2315210"/>
    <lineage>
        <taxon>Eukaryota</taxon>
        <taxon>Sar</taxon>
        <taxon>Stramenopiles</taxon>
        <taxon>Bigyra</taxon>
        <taxon>Labyrinthulomycetes</taxon>
        <taxon>Thraustochytrida</taxon>
        <taxon>Thraustochytriidae</taxon>
        <taxon>Hondaea</taxon>
    </lineage>
</organism>
<feature type="repeat" description="RCC1" evidence="2">
    <location>
        <begin position="669"/>
        <end position="720"/>
    </location>
</feature>
<feature type="compositionally biased region" description="Low complexity" evidence="3">
    <location>
        <begin position="1892"/>
        <end position="1909"/>
    </location>
</feature>
<dbReference type="InterPro" id="IPR009091">
    <property type="entry name" value="RCC1/BLIP-II"/>
</dbReference>
<dbReference type="InterPro" id="IPR001936">
    <property type="entry name" value="RasGAP_dom"/>
</dbReference>
<keyword evidence="1" id="KW-0677">Repeat</keyword>
<feature type="repeat" description="RCC1" evidence="2">
    <location>
        <begin position="94"/>
        <end position="158"/>
    </location>
</feature>
<dbReference type="PANTHER" id="PTHR22870">
    <property type="entry name" value="REGULATOR OF CHROMOSOME CONDENSATION"/>
    <property type="match status" value="1"/>
</dbReference>
<dbReference type="InterPro" id="IPR051210">
    <property type="entry name" value="Ub_ligase/GEF_domain"/>
</dbReference>
<evidence type="ECO:0000259" key="4">
    <source>
        <dbReference type="PROSITE" id="PS50018"/>
    </source>
</evidence>
<feature type="repeat" description="RCC1" evidence="2">
    <location>
        <begin position="315"/>
        <end position="368"/>
    </location>
</feature>
<accession>A0A2R5GXJ2</accession>
<feature type="repeat" description="RCC1" evidence="2">
    <location>
        <begin position="608"/>
        <end position="668"/>
    </location>
</feature>
<dbReference type="InterPro" id="IPR008936">
    <property type="entry name" value="Rho_GTPase_activation_prot"/>
</dbReference>
<dbReference type="Gene3D" id="1.10.506.10">
    <property type="entry name" value="GTPase Activation - p120gap, domain 1"/>
    <property type="match status" value="1"/>
</dbReference>
<gene>
    <name evidence="5" type="ORF">FCC1311_089092</name>
</gene>
<dbReference type="SUPFAM" id="SSF48350">
    <property type="entry name" value="GTPase activation domain, GAP"/>
    <property type="match status" value="1"/>
</dbReference>
<evidence type="ECO:0000256" key="3">
    <source>
        <dbReference type="SAM" id="MobiDB-lite"/>
    </source>
</evidence>
<sequence>MSSATWLDAHDVPSCAAAGMYHTVALTENTSVVAFGSNLKGQLGVGKGKGKAMHETAVFVRDPRVVDSQTTSWKTAPIQIACGALHTALLLANGELFVWGLADGGRLGIDPERVATLSSSPAASAILHEPTRVPRFAGHLSITHIACGTDHTLCVDRDGDVWTWGIGSYGNLGHGGNKNEPEPRPVEALRGKVTRMLAGGAKHSACVTTKGEVYTWGHGDKGRLGNGVQRGTSIPELVEALQHEFCVFVECGEANTAAISDGGALWTWGAGSYGRLGNGGESDAFLPTKVEGLIGQEVIMVSLGVFHSLAVTRNGTLWAWGGGQYGKLGLETSANVLSPRALSSTSFHNDAVIQAFAGVSHSLAICSSGSMYTWGDPTQGKLGRKVQQTPGAATQPLSRLYSAPEPITLQGDVQGLRITPARTGMTLPARGPGALGNEYTNAYSGAKRQSRIVPQDARGTNRHGFASGMAVVPMQRTLDVSSNAVRLIAAGSKHSLVLTFNGAVFAWGGNEFGQVGDGSREDVRVPVRVTFGKSSTQRVVHVAAGANHSLCCLNQGDTYAWGRGNEAQIGTGSTITETVPILVQALQGHRVVKVFGGESHSAGLSEDGALFTWGDPDQGKLGQGRMLSEADPSFDALALPRVVQGHLASVKVVDASLGTSHSACIDSAGKVYTWGSGWQGKLGLGTTENQYTPQRVLALQFLSMRSVSCGAYHTLFVTDDGDLYACGRGDARLGLGETTDKLVPELNATLRAAGATVARACAAEEHSLAVTVDGRVWTWGKNAYAKLGLGHRLGGAVAREQVESMPRVIDSSVLGLNNERYENRDDIRMVAAFANHSLALAQDSRVYAWGSNGNGRLGLEHDGAARLGRVVETPTSVPHFQQRLQDQPGTMSAQRAHGDTIPSTAARDSIMGETLSTTLAAHSEAKHAAWGPDAGGSLAASLGVLGATAAASTTSKHLGNDAAALEAHIRDYMENGKVPPLYVVQLFLKAEPQERQAQSILFDSKEKDEAEDALYRCLIDLVLAERDVQQLDYTIGLTVTTTIRQYDVPGTLGGAGAVDGGFESGGLFAHARTSGDWNKGSGSVNSGRARTRGGAKYASTLTREIGGRIPSYEKIFVLLLANPRYMINMYEIYVLRQQAQMNEQSAETAAAGARGQEASEAESVAFAVLPAGPSWRELYFELVESVYAFGDAHCNHLLMVLARSVLRRELEAFSSTETFPRSVADDSYAAADHVHEDHARHAFFHHQMHSEDKDMRRSLRSFLDENRGQCSSFQELATRFFSQDAVTTWLRESFASTITDLHRGHQSRTASGEELRLSLDPIRIYNELHGDPDASLSMNPARAAQVREEYANYPDVRLELDTRIGLLKEVTLVFLNQISKAVSGIPNDVKLFCRLYHDELQRHFEYDTEAAPIRYDQAVAKFLVDHLLRPAFLSPKQRHLLPRHFDTITPQQHQNMVQVVKLLQAIVLGRPYRKERLEPLNVAIRQHHAQVQTMVNDLLNAPSNLEDALYTDLIMEYLRPRGDSLRLQASMRSLRFVRFALHHPSSRLICSEEDPLARVVSDPGGILSDTTDRIGAENFAREVVLSKDDENFKVNVAVEMRFLELDPDAAMEARLRFDDAEEEMAPQGFRLRAGLRLDPLSMVPVPSWMLDRAMKSAEALEDLDLGQSTSEVEKVKRELVDLPELPPTGDWSAFREGLEARLEEEVKRFEFVRAAEMHRVILRLTELEGAHGPEAHENLLRQLLSSLLQRRKAAFRLHHQHAEARFLEKRAEARLAEIAVQRSALEDYMRSLRLRVVSTGPGGDSTASFTASFQSRRGRENEYGNDMSPRRRGSSGFKRSSQGSKLQSLLATENVGIGAYNKYTLTKLVESGVVTQVGGSGGGGGGGGGGSSRSSGSSNNNRANGSLSGHSNGNMAKGNGHQGIRKETLAQGRGAEVFARSRASVKLLFFSKNTGEFLVFVVLRPGTLLDSFEISIPQLMEMERTLRQTFRPSAKLPIEFSVSRVKTLLEEIAMKMIMLR</sequence>
<keyword evidence="5" id="KW-0418">Kinase</keyword>